<protein>
    <submittedName>
        <fullName evidence="1">24449_t:CDS:1</fullName>
    </submittedName>
</protein>
<gene>
    <name evidence="1" type="ORF">RPERSI_LOCUS28511</name>
</gene>
<keyword evidence="2" id="KW-1185">Reference proteome</keyword>
<reference evidence="1" key="1">
    <citation type="submission" date="2021-06" db="EMBL/GenBank/DDBJ databases">
        <authorList>
            <person name="Kallberg Y."/>
            <person name="Tangrot J."/>
            <person name="Rosling A."/>
        </authorList>
    </citation>
    <scope>NUCLEOTIDE SEQUENCE</scope>
    <source>
        <strain evidence="1">MA461A</strain>
    </source>
</reference>
<proteinExistence type="predicted"/>
<feature type="non-terminal residue" evidence="1">
    <location>
        <position position="1"/>
    </location>
</feature>
<organism evidence="1 2">
    <name type="scientific">Racocetra persica</name>
    <dbReference type="NCBI Taxonomy" id="160502"/>
    <lineage>
        <taxon>Eukaryota</taxon>
        <taxon>Fungi</taxon>
        <taxon>Fungi incertae sedis</taxon>
        <taxon>Mucoromycota</taxon>
        <taxon>Glomeromycotina</taxon>
        <taxon>Glomeromycetes</taxon>
        <taxon>Diversisporales</taxon>
        <taxon>Gigasporaceae</taxon>
        <taxon>Racocetra</taxon>
    </lineage>
</organism>
<dbReference type="EMBL" id="CAJVQC010104177">
    <property type="protein sequence ID" value="CAG8832589.1"/>
    <property type="molecule type" value="Genomic_DNA"/>
</dbReference>
<comment type="caution">
    <text evidence="1">The sequence shown here is derived from an EMBL/GenBank/DDBJ whole genome shotgun (WGS) entry which is preliminary data.</text>
</comment>
<dbReference type="Proteomes" id="UP000789920">
    <property type="component" value="Unassembled WGS sequence"/>
</dbReference>
<accession>A0ACA9SB06</accession>
<evidence type="ECO:0000313" key="1">
    <source>
        <dbReference type="EMBL" id="CAG8832589.1"/>
    </source>
</evidence>
<name>A0ACA9SB06_9GLOM</name>
<feature type="non-terminal residue" evidence="1">
    <location>
        <position position="239"/>
    </location>
</feature>
<sequence>KVVEELSISPYTTDSQNKNSFKIKLAGSLTISDFVILKKLYLYDNELAELIINNCPEIELINCAANSLTDVGFLTTLYPEKLTNLHLENNNISEQDLSCFAKFVNLTTLLVGNSDKNKIEQGIYNRFTGNLECLKNLSKLERLSIQNADIDRGLEFLPRSIQEFHLVFTGLMTLKVEEWAEELARQQRKNTSHPKITVWENDLEADNSGSEKETGSVIHLNEIAQESHQLQRIEINPYQ</sequence>
<evidence type="ECO:0000313" key="2">
    <source>
        <dbReference type="Proteomes" id="UP000789920"/>
    </source>
</evidence>